<dbReference type="InterPro" id="IPR001810">
    <property type="entry name" value="F-box_dom"/>
</dbReference>
<dbReference type="InParanoid" id="D6RKD1"/>
<comment type="caution">
    <text evidence="3">The sequence shown here is derived from an EMBL/GenBank/DDBJ whole genome shotgun (WGS) entry which is preliminary data.</text>
</comment>
<evidence type="ECO:0000259" key="2">
    <source>
        <dbReference type="PROSITE" id="PS50181"/>
    </source>
</evidence>
<evidence type="ECO:0000313" key="4">
    <source>
        <dbReference type="Proteomes" id="UP000001861"/>
    </source>
</evidence>
<evidence type="ECO:0000256" key="1">
    <source>
        <dbReference type="SAM" id="Phobius"/>
    </source>
</evidence>
<dbReference type="PROSITE" id="PS50181">
    <property type="entry name" value="FBOX"/>
    <property type="match status" value="1"/>
</dbReference>
<evidence type="ECO:0000313" key="3">
    <source>
        <dbReference type="EMBL" id="EFI28777.1"/>
    </source>
</evidence>
<feature type="transmembrane region" description="Helical" evidence="1">
    <location>
        <begin position="12"/>
        <end position="30"/>
    </location>
</feature>
<dbReference type="EMBL" id="AACS02000001">
    <property type="protein sequence ID" value="EFI28777.1"/>
    <property type="molecule type" value="Genomic_DNA"/>
</dbReference>
<dbReference type="KEGG" id="cci:CC1G_13802"/>
<dbReference type="VEuPathDB" id="FungiDB:CC1G_13802"/>
<dbReference type="HOGENOM" id="CLU_2346599_0_0_1"/>
<dbReference type="SUPFAM" id="SSF81383">
    <property type="entry name" value="F-box domain"/>
    <property type="match status" value="1"/>
</dbReference>
<dbReference type="AlphaFoldDB" id="D6RKD1"/>
<dbReference type="GeneID" id="6010724"/>
<keyword evidence="1" id="KW-1133">Transmembrane helix</keyword>
<dbReference type="Proteomes" id="UP000001861">
    <property type="component" value="Unassembled WGS sequence"/>
</dbReference>
<name>D6RKD1_COPC7</name>
<reference evidence="3 4" key="1">
    <citation type="journal article" date="2010" name="Proc. Natl. Acad. Sci. U.S.A.">
        <title>Insights into evolution of multicellular fungi from the assembled chromosomes of the mushroom Coprinopsis cinerea (Coprinus cinereus).</title>
        <authorList>
            <person name="Stajich J.E."/>
            <person name="Wilke S.K."/>
            <person name="Ahren D."/>
            <person name="Au C.H."/>
            <person name="Birren B.W."/>
            <person name="Borodovsky M."/>
            <person name="Burns C."/>
            <person name="Canback B."/>
            <person name="Casselton L.A."/>
            <person name="Cheng C.K."/>
            <person name="Deng J."/>
            <person name="Dietrich F.S."/>
            <person name="Fargo D.C."/>
            <person name="Farman M.L."/>
            <person name="Gathman A.C."/>
            <person name="Goldberg J."/>
            <person name="Guigo R."/>
            <person name="Hoegger P.J."/>
            <person name="Hooker J.B."/>
            <person name="Huggins A."/>
            <person name="James T.Y."/>
            <person name="Kamada T."/>
            <person name="Kilaru S."/>
            <person name="Kodira C."/>
            <person name="Kues U."/>
            <person name="Kupfer D."/>
            <person name="Kwan H.S."/>
            <person name="Lomsadze A."/>
            <person name="Li W."/>
            <person name="Lilly W.W."/>
            <person name="Ma L.J."/>
            <person name="Mackey A.J."/>
            <person name="Manning G."/>
            <person name="Martin F."/>
            <person name="Muraguchi H."/>
            <person name="Natvig D.O."/>
            <person name="Palmerini H."/>
            <person name="Ramesh M.A."/>
            <person name="Rehmeyer C.J."/>
            <person name="Roe B.A."/>
            <person name="Shenoy N."/>
            <person name="Stanke M."/>
            <person name="Ter-Hovhannisyan V."/>
            <person name="Tunlid A."/>
            <person name="Velagapudi R."/>
            <person name="Vision T.J."/>
            <person name="Zeng Q."/>
            <person name="Zolan M.E."/>
            <person name="Pukkila P.J."/>
        </authorList>
    </citation>
    <scope>NUCLEOTIDE SEQUENCE [LARGE SCALE GENOMIC DNA]</scope>
    <source>
        <strain evidence="4">Okayama-7 / 130 / ATCC MYA-4618 / FGSC 9003</strain>
    </source>
</reference>
<dbReference type="InterPro" id="IPR036047">
    <property type="entry name" value="F-box-like_dom_sf"/>
</dbReference>
<gene>
    <name evidence="3" type="ORF">CC1G_13802</name>
</gene>
<keyword evidence="1" id="KW-0812">Transmembrane</keyword>
<accession>D6RKD1</accession>
<dbReference type="OrthoDB" id="5279008at2759"/>
<sequence>MKDVLLKLELSGPLLLITLLLVPWLIIVRGSPTFRWYKHRPQREPLQLSRLPHEILVEIMKNLEWDDVLNLRKVMYPISNPAFHAANTEFSAAGRST</sequence>
<dbReference type="RefSeq" id="XP_002912271.1">
    <property type="nucleotide sequence ID" value="XM_002912225.1"/>
</dbReference>
<feature type="domain" description="F-box" evidence="2">
    <location>
        <begin position="45"/>
        <end position="74"/>
    </location>
</feature>
<organism evidence="3 4">
    <name type="scientific">Coprinopsis cinerea (strain Okayama-7 / 130 / ATCC MYA-4618 / FGSC 9003)</name>
    <name type="common">Inky cap fungus</name>
    <name type="synonym">Hormographiella aspergillata</name>
    <dbReference type="NCBI Taxonomy" id="240176"/>
    <lineage>
        <taxon>Eukaryota</taxon>
        <taxon>Fungi</taxon>
        <taxon>Dikarya</taxon>
        <taxon>Basidiomycota</taxon>
        <taxon>Agaricomycotina</taxon>
        <taxon>Agaricomycetes</taxon>
        <taxon>Agaricomycetidae</taxon>
        <taxon>Agaricales</taxon>
        <taxon>Agaricineae</taxon>
        <taxon>Psathyrellaceae</taxon>
        <taxon>Coprinopsis</taxon>
    </lineage>
</organism>
<keyword evidence="4" id="KW-1185">Reference proteome</keyword>
<protein>
    <recommendedName>
        <fullName evidence="2">F-box domain-containing protein</fullName>
    </recommendedName>
</protein>
<proteinExistence type="predicted"/>
<keyword evidence="1" id="KW-0472">Membrane</keyword>